<dbReference type="InterPro" id="IPR036667">
    <property type="entry name" value="PTS_IIB_sorbose-sp_sf"/>
</dbReference>
<evidence type="ECO:0000256" key="4">
    <source>
        <dbReference type="ARBA" id="ARBA00022597"/>
    </source>
</evidence>
<evidence type="ECO:0000256" key="8">
    <source>
        <dbReference type="PIRSR" id="PIRSR618455-1"/>
    </source>
</evidence>
<evidence type="ECO:0000313" key="12">
    <source>
        <dbReference type="Proteomes" id="UP000434036"/>
    </source>
</evidence>
<proteinExistence type="predicted"/>
<keyword evidence="4" id="KW-0762">Sugar transport</keyword>
<dbReference type="InterPro" id="IPR004720">
    <property type="entry name" value="PTS_IIB_sorbose-sp"/>
</dbReference>
<evidence type="ECO:0000256" key="3">
    <source>
        <dbReference type="ARBA" id="ARBA00022490"/>
    </source>
</evidence>
<sequence length="157" mass="17612">MSEPNIVLTRIDNRLVHGQVGNVWVSSLNCNLIVVVDDKAAVDPIQQSVMKMTAQAAQVGIRFFTIEKTIEIIGKAKPSQKIFLIARTPATVRALIEGGIAIHRVNVGNMHYADGKKIWHEKHVYVDEKDLEDLRFIADSGAEVFLQFSPEERKYSL</sequence>
<dbReference type="NCBIfam" id="NF007288">
    <property type="entry name" value="PRK09756.1"/>
    <property type="match status" value="1"/>
</dbReference>
<feature type="active site" description="Pros-phosphohistidine intermediate; for EIIB activity" evidence="8">
    <location>
        <position position="17"/>
    </location>
</feature>
<keyword evidence="2" id="KW-0813">Transport</keyword>
<feature type="domain" description="PTS EIIB type-4" evidence="10">
    <location>
        <begin position="2"/>
        <end position="157"/>
    </location>
</feature>
<organism evidence="11 12">
    <name type="scientific">Copranaerobaculum intestinale</name>
    <dbReference type="NCBI Taxonomy" id="2692629"/>
    <lineage>
        <taxon>Bacteria</taxon>
        <taxon>Bacillati</taxon>
        <taxon>Bacillota</taxon>
        <taxon>Erysipelotrichia</taxon>
        <taxon>Erysipelotrichales</taxon>
        <taxon>Erysipelotrichaceae</taxon>
        <taxon>Copranaerobaculum</taxon>
    </lineage>
</organism>
<dbReference type="EMBL" id="WUUQ01000001">
    <property type="protein sequence ID" value="MXQ72575.1"/>
    <property type="molecule type" value="Genomic_DNA"/>
</dbReference>
<dbReference type="GO" id="GO:0016301">
    <property type="term" value="F:kinase activity"/>
    <property type="evidence" value="ECO:0007669"/>
    <property type="project" value="UniProtKB-KW"/>
</dbReference>
<dbReference type="SUPFAM" id="SSF52728">
    <property type="entry name" value="PTS IIb component"/>
    <property type="match status" value="1"/>
</dbReference>
<dbReference type="PROSITE" id="PS51101">
    <property type="entry name" value="PTS_EIIB_TYPE_4"/>
    <property type="match status" value="1"/>
</dbReference>
<comment type="subcellular location">
    <subcellularLocation>
        <location evidence="1">Cytoplasm</location>
    </subcellularLocation>
</comment>
<dbReference type="GO" id="GO:0005737">
    <property type="term" value="C:cytoplasm"/>
    <property type="evidence" value="ECO:0007669"/>
    <property type="project" value="UniProtKB-SubCell"/>
</dbReference>
<dbReference type="NCBIfam" id="TIGR00854">
    <property type="entry name" value="pts-sorbose"/>
    <property type="match status" value="1"/>
</dbReference>
<dbReference type="Gene3D" id="3.40.35.10">
    <property type="entry name" value="Phosphotransferase system, sorbose subfamily IIB component"/>
    <property type="match status" value="1"/>
</dbReference>
<accession>A0A6N8U4Y2</accession>
<evidence type="ECO:0000256" key="1">
    <source>
        <dbReference type="ARBA" id="ARBA00004496"/>
    </source>
</evidence>
<evidence type="ECO:0000259" key="10">
    <source>
        <dbReference type="PROSITE" id="PS51101"/>
    </source>
</evidence>
<evidence type="ECO:0000256" key="5">
    <source>
        <dbReference type="ARBA" id="ARBA00022679"/>
    </source>
</evidence>
<dbReference type="InterPro" id="IPR018455">
    <property type="entry name" value="PTS_IIB_sorbose-sp_subgr"/>
</dbReference>
<name>A0A6N8U4Y2_9FIRM</name>
<evidence type="ECO:0000313" key="11">
    <source>
        <dbReference type="EMBL" id="MXQ72575.1"/>
    </source>
</evidence>
<feature type="modified residue" description="Phosphohistidine; by EIIA" evidence="9">
    <location>
        <position position="17"/>
    </location>
</feature>
<keyword evidence="5" id="KW-0808">Transferase</keyword>
<protein>
    <submittedName>
        <fullName evidence="11">PTS N-acetylgalactosamine transporter subunit IIB</fullName>
    </submittedName>
</protein>
<dbReference type="GO" id="GO:0009401">
    <property type="term" value="P:phosphoenolpyruvate-dependent sugar phosphotransferase system"/>
    <property type="evidence" value="ECO:0007669"/>
    <property type="project" value="UniProtKB-KW"/>
</dbReference>
<evidence type="ECO:0000256" key="2">
    <source>
        <dbReference type="ARBA" id="ARBA00022448"/>
    </source>
</evidence>
<comment type="caution">
    <text evidence="11">The sequence shown here is derived from an EMBL/GenBank/DDBJ whole genome shotgun (WGS) entry which is preliminary data.</text>
</comment>
<dbReference type="GO" id="GO:0008982">
    <property type="term" value="F:protein-N(PI)-phosphohistidine-sugar phosphotransferase activity"/>
    <property type="evidence" value="ECO:0007669"/>
    <property type="project" value="InterPro"/>
</dbReference>
<gene>
    <name evidence="11" type="primary">agaB</name>
    <name evidence="11" type="ORF">GSF08_01280</name>
</gene>
<evidence type="ECO:0000256" key="6">
    <source>
        <dbReference type="ARBA" id="ARBA00022683"/>
    </source>
</evidence>
<dbReference type="RefSeq" id="WP_160624065.1">
    <property type="nucleotide sequence ID" value="NZ_WUUQ01000001.1"/>
</dbReference>
<evidence type="ECO:0000256" key="7">
    <source>
        <dbReference type="ARBA" id="ARBA00022777"/>
    </source>
</evidence>
<reference evidence="11 12" key="1">
    <citation type="submission" date="2019-12" db="EMBL/GenBank/DDBJ databases">
        <authorList>
            <person name="Yang R."/>
        </authorList>
    </citation>
    <scope>NUCLEOTIDE SEQUENCE [LARGE SCALE GENOMIC DNA]</scope>
    <source>
        <strain evidence="11 12">DONG20-135</strain>
    </source>
</reference>
<dbReference type="Proteomes" id="UP000434036">
    <property type="component" value="Unassembled WGS sequence"/>
</dbReference>
<dbReference type="Pfam" id="PF03830">
    <property type="entry name" value="PTSIIB_sorb"/>
    <property type="match status" value="1"/>
</dbReference>
<keyword evidence="6" id="KW-0598">Phosphotransferase system</keyword>
<evidence type="ECO:0000256" key="9">
    <source>
        <dbReference type="PIRSR" id="PIRSR618455-2"/>
    </source>
</evidence>
<keyword evidence="7" id="KW-0418">Kinase</keyword>
<keyword evidence="12" id="KW-1185">Reference proteome</keyword>
<feature type="modified residue" description="N6-acetyllysine" evidence="9">
    <location>
        <position position="77"/>
    </location>
</feature>
<dbReference type="AlphaFoldDB" id="A0A6N8U4Y2"/>
<keyword evidence="3" id="KW-0963">Cytoplasm</keyword>
<reference evidence="11 12" key="2">
    <citation type="submission" date="2020-01" db="EMBL/GenBank/DDBJ databases">
        <title>Clostridiaceae sp. nov. isolated from the gut of human by culturomics.</title>
        <authorList>
            <person name="Chang Y."/>
        </authorList>
    </citation>
    <scope>NUCLEOTIDE SEQUENCE [LARGE SCALE GENOMIC DNA]</scope>
    <source>
        <strain evidence="11 12">DONG20-135</strain>
    </source>
</reference>